<dbReference type="CDD" id="cd02440">
    <property type="entry name" value="AdoMet_MTases"/>
    <property type="match status" value="1"/>
</dbReference>
<keyword evidence="2 4" id="KW-0808">Transferase</keyword>
<sequence>MNEKNVYNAIADVYERFSDSAPQIEVEIRTVFELAGEIQGKSVLDLACGYGLFSRLYKSRGASKVVGADISTNMIEIARNKSRQYGDGIEFHVRDVCNMESLGKFDIINASWLFCNAISLEELEMMFRTVANNLAPSGKLIAYTIEPDYRLTKGNCSNYLCDILSEEHCRGGLLFKAEFTFPSRNPPLPPAPFTMYSWSREQHAEASHKAGLQIEWHKPMLSQSDIDNQPAGFWDTYQNNCHEAAFVCKFL</sequence>
<dbReference type="Proteomes" id="UP000222366">
    <property type="component" value="Unassembled WGS sequence"/>
</dbReference>
<dbReference type="GO" id="GO:0032259">
    <property type="term" value="P:methylation"/>
    <property type="evidence" value="ECO:0007669"/>
    <property type="project" value="UniProtKB-KW"/>
</dbReference>
<dbReference type="GO" id="GO:0008168">
    <property type="term" value="F:methyltransferase activity"/>
    <property type="evidence" value="ECO:0007669"/>
    <property type="project" value="UniProtKB-KW"/>
</dbReference>
<dbReference type="Gene3D" id="3.40.50.150">
    <property type="entry name" value="Vaccinia Virus protein VP39"/>
    <property type="match status" value="1"/>
</dbReference>
<evidence type="ECO:0000259" key="3">
    <source>
        <dbReference type="Pfam" id="PF13649"/>
    </source>
</evidence>
<keyword evidence="4" id="KW-0830">Ubiquinone</keyword>
<dbReference type="SUPFAM" id="SSF53335">
    <property type="entry name" value="S-adenosyl-L-methionine-dependent methyltransferases"/>
    <property type="match status" value="1"/>
</dbReference>
<dbReference type="PANTHER" id="PTHR43861:SF1">
    <property type="entry name" value="TRANS-ACONITATE 2-METHYLTRANSFERASE"/>
    <property type="match status" value="1"/>
</dbReference>
<dbReference type="InterPro" id="IPR029063">
    <property type="entry name" value="SAM-dependent_MTases_sf"/>
</dbReference>
<protein>
    <submittedName>
        <fullName evidence="4">Ubiquinone biosynthesis methyltransferase UbiE</fullName>
    </submittedName>
</protein>
<reference evidence="4 5" key="1">
    <citation type="journal article" date="2017" name="Nat. Microbiol.">
        <title>Natural product diversity associated with the nematode symbionts Photorhabdus and Xenorhabdus.</title>
        <authorList>
            <person name="Tobias N.J."/>
            <person name="Wolff H."/>
            <person name="Djahanschiri B."/>
            <person name="Grundmann F."/>
            <person name="Kronenwerth M."/>
            <person name="Shi Y.M."/>
            <person name="Simonyi S."/>
            <person name="Grun P."/>
            <person name="Shapiro-Ilan D."/>
            <person name="Pidot S.J."/>
            <person name="Stinear T.P."/>
            <person name="Ebersberger I."/>
            <person name="Bode H.B."/>
        </authorList>
    </citation>
    <scope>NUCLEOTIDE SEQUENCE [LARGE SCALE GENOMIC DNA]</scope>
    <source>
        <strain evidence="4 5">DSM 17904</strain>
    </source>
</reference>
<dbReference type="RefSeq" id="WP_099109084.1">
    <property type="nucleotide sequence ID" value="NZ_CAWNRH010000013.1"/>
</dbReference>
<dbReference type="InterPro" id="IPR041698">
    <property type="entry name" value="Methyltransf_25"/>
</dbReference>
<keyword evidence="1 4" id="KW-0489">Methyltransferase</keyword>
<evidence type="ECO:0000256" key="2">
    <source>
        <dbReference type="ARBA" id="ARBA00022679"/>
    </source>
</evidence>
<comment type="caution">
    <text evidence="4">The sequence shown here is derived from an EMBL/GenBank/DDBJ whole genome shotgun (WGS) entry which is preliminary data.</text>
</comment>
<proteinExistence type="predicted"/>
<dbReference type="EMBL" id="NJAJ01000011">
    <property type="protein sequence ID" value="PHM65961.1"/>
    <property type="molecule type" value="Genomic_DNA"/>
</dbReference>
<gene>
    <name evidence="4" type="ORF">Xsto_01464</name>
</gene>
<feature type="domain" description="Methyltransferase" evidence="3">
    <location>
        <begin position="43"/>
        <end position="138"/>
    </location>
</feature>
<dbReference type="PANTHER" id="PTHR43861">
    <property type="entry name" value="TRANS-ACONITATE 2-METHYLTRANSFERASE-RELATED"/>
    <property type="match status" value="1"/>
</dbReference>
<evidence type="ECO:0000313" key="4">
    <source>
        <dbReference type="EMBL" id="PHM65961.1"/>
    </source>
</evidence>
<evidence type="ECO:0000256" key="1">
    <source>
        <dbReference type="ARBA" id="ARBA00022603"/>
    </source>
</evidence>
<keyword evidence="5" id="KW-1185">Reference proteome</keyword>
<organism evidence="4 5">
    <name type="scientific">Xenorhabdus stockiae</name>
    <dbReference type="NCBI Taxonomy" id="351614"/>
    <lineage>
        <taxon>Bacteria</taxon>
        <taxon>Pseudomonadati</taxon>
        <taxon>Pseudomonadota</taxon>
        <taxon>Gammaproteobacteria</taxon>
        <taxon>Enterobacterales</taxon>
        <taxon>Morganellaceae</taxon>
        <taxon>Xenorhabdus</taxon>
    </lineage>
</organism>
<evidence type="ECO:0000313" key="5">
    <source>
        <dbReference type="Proteomes" id="UP000222366"/>
    </source>
</evidence>
<accession>A0A2D0KR96</accession>
<name>A0A2D0KR96_9GAMM</name>
<dbReference type="AlphaFoldDB" id="A0A2D0KR96"/>
<dbReference type="Pfam" id="PF13649">
    <property type="entry name" value="Methyltransf_25"/>
    <property type="match status" value="1"/>
</dbReference>